<evidence type="ECO:0008006" key="3">
    <source>
        <dbReference type="Google" id="ProtNLM"/>
    </source>
</evidence>
<organism evidence="1 2">
    <name type="scientific">Acinetobacter chengduensis</name>
    <dbReference type="NCBI Taxonomy" id="2420890"/>
    <lineage>
        <taxon>Bacteria</taxon>
        <taxon>Pseudomonadati</taxon>
        <taxon>Pseudomonadota</taxon>
        <taxon>Gammaproteobacteria</taxon>
        <taxon>Moraxellales</taxon>
        <taxon>Moraxellaceae</taxon>
        <taxon>Acinetobacter</taxon>
    </lineage>
</organism>
<evidence type="ECO:0000313" key="1">
    <source>
        <dbReference type="EMBL" id="RLL19469.1"/>
    </source>
</evidence>
<name>A0ABX9TSZ4_9GAMM</name>
<proteinExistence type="predicted"/>
<dbReference type="RefSeq" id="WP_120375938.1">
    <property type="nucleotide sequence ID" value="NZ_RCHC01000017.1"/>
</dbReference>
<evidence type="ECO:0000313" key="2">
    <source>
        <dbReference type="Proteomes" id="UP000280271"/>
    </source>
</evidence>
<comment type="caution">
    <text evidence="1">The sequence shown here is derived from an EMBL/GenBank/DDBJ whole genome shotgun (WGS) entry which is preliminary data.</text>
</comment>
<reference evidence="1 2" key="1">
    <citation type="submission" date="2018-09" db="EMBL/GenBank/DDBJ databases">
        <title>The draft genome of Acinetobacter sp. strains.</title>
        <authorList>
            <person name="Qin J."/>
            <person name="Feng Y."/>
            <person name="Zong Z."/>
        </authorList>
    </citation>
    <scope>NUCLEOTIDE SEQUENCE [LARGE SCALE GENOMIC DNA]</scope>
    <source>
        <strain evidence="1 2">WCHAc060005</strain>
    </source>
</reference>
<accession>A0ABX9TSZ4</accession>
<gene>
    <name evidence="1" type="ORF">D9K81_13750</name>
</gene>
<dbReference type="EMBL" id="RCHC01000017">
    <property type="protein sequence ID" value="RLL19469.1"/>
    <property type="molecule type" value="Genomic_DNA"/>
</dbReference>
<keyword evidence="2" id="KW-1185">Reference proteome</keyword>
<protein>
    <recommendedName>
        <fullName evidence="3">Helix-turn-helix domain-containing protein</fullName>
    </recommendedName>
</protein>
<dbReference type="Proteomes" id="UP000280271">
    <property type="component" value="Unassembled WGS sequence"/>
</dbReference>
<sequence>MNKQYINIAISGLSIHDAEELKGQLSNIIDNKFNIQWKTATDINLDCLFIHENFFDTEGIQRILNNKSFPWLKIAKDNSLSGKLENNTLYLPIQSTQDLNQWIDQHIIHNDFTPPLDEPVIPLKKTAQSILNSDHPYTESYFKAMYNIDEGHHKLYISDSQGALGVIDIMQNLVFCNPERKSFETDFSFNYEFASTSHLIKASRKDSHILQDWIWNLFWFSPNFYQIAPEDGHYRIHFWPKPQDKEHRKQIFQMSACFIQGAKMSKISEQHNIPINTVRRFIAANMATGNLSKINIWDNHYNPPEILDEKPEESMIKSFFGKIRRKFGF</sequence>